<dbReference type="GO" id="GO:0030246">
    <property type="term" value="F:carbohydrate binding"/>
    <property type="evidence" value="ECO:0007669"/>
    <property type="project" value="InterPro"/>
</dbReference>
<dbReference type="SUPFAM" id="SSF74650">
    <property type="entry name" value="Galactose mutarotase-like"/>
    <property type="match status" value="1"/>
</dbReference>
<reference evidence="1" key="2">
    <citation type="submission" date="2014-03" db="EMBL/GenBank/DDBJ databases">
        <authorList>
            <person name="Genoscope - CEA"/>
        </authorList>
    </citation>
    <scope>NUCLEOTIDE SEQUENCE</scope>
</reference>
<dbReference type="InterPro" id="IPR011013">
    <property type="entry name" value="Gal_mutarotase_sf_dom"/>
</dbReference>
<dbReference type="EMBL" id="FR909034">
    <property type="protein sequence ID" value="CDQ88885.1"/>
    <property type="molecule type" value="Genomic_DNA"/>
</dbReference>
<dbReference type="Gene3D" id="2.60.40.1760">
    <property type="entry name" value="glycosyl hydrolase (family 31)"/>
    <property type="match status" value="1"/>
</dbReference>
<dbReference type="PaxDb" id="8022-A0A060YIB4"/>
<evidence type="ECO:0000313" key="1">
    <source>
        <dbReference type="EMBL" id="CDQ88885.1"/>
    </source>
</evidence>
<organism evidence="1 2">
    <name type="scientific">Oncorhynchus mykiss</name>
    <name type="common">Rainbow trout</name>
    <name type="synonym">Salmo gairdneri</name>
    <dbReference type="NCBI Taxonomy" id="8022"/>
    <lineage>
        <taxon>Eukaryota</taxon>
        <taxon>Metazoa</taxon>
        <taxon>Chordata</taxon>
        <taxon>Craniata</taxon>
        <taxon>Vertebrata</taxon>
        <taxon>Euteleostomi</taxon>
        <taxon>Actinopterygii</taxon>
        <taxon>Neopterygii</taxon>
        <taxon>Teleostei</taxon>
        <taxon>Protacanthopterygii</taxon>
        <taxon>Salmoniformes</taxon>
        <taxon>Salmonidae</taxon>
        <taxon>Salmoninae</taxon>
        <taxon>Oncorhynchus</taxon>
    </lineage>
</organism>
<accession>A0A060YIB4</accession>
<dbReference type="GO" id="GO:0005975">
    <property type="term" value="P:carbohydrate metabolic process"/>
    <property type="evidence" value="ECO:0007669"/>
    <property type="project" value="InterPro"/>
</dbReference>
<dbReference type="AlphaFoldDB" id="A0A060YIB4"/>
<protein>
    <submittedName>
        <fullName evidence="1">Uncharacterized protein</fullName>
    </submittedName>
</protein>
<dbReference type="GO" id="GO:0003824">
    <property type="term" value="F:catalytic activity"/>
    <property type="evidence" value="ECO:0007669"/>
    <property type="project" value="InterPro"/>
</dbReference>
<proteinExistence type="predicted"/>
<evidence type="ECO:0000313" key="2">
    <source>
        <dbReference type="Proteomes" id="UP000193380"/>
    </source>
</evidence>
<name>A0A060YIB4_ONCMY</name>
<gene>
    <name evidence="1" type="ORF">GSONMT00026005001</name>
</gene>
<dbReference type="STRING" id="8022.A0A060YIB4"/>
<reference evidence="1" key="1">
    <citation type="journal article" date="2014" name="Nat. Commun.">
        <title>The rainbow trout genome provides novel insights into evolution after whole-genome duplication in vertebrates.</title>
        <authorList>
            <person name="Berthelot C."/>
            <person name="Brunet F."/>
            <person name="Chalopin D."/>
            <person name="Juanchich A."/>
            <person name="Bernard M."/>
            <person name="Noel B."/>
            <person name="Bento P."/>
            <person name="Da Silva C."/>
            <person name="Labadie K."/>
            <person name="Alberti A."/>
            <person name="Aury J.M."/>
            <person name="Louis A."/>
            <person name="Dehais P."/>
            <person name="Bardou P."/>
            <person name="Montfort J."/>
            <person name="Klopp C."/>
            <person name="Cabau C."/>
            <person name="Gaspin C."/>
            <person name="Thorgaard G.H."/>
            <person name="Boussaha M."/>
            <person name="Quillet E."/>
            <person name="Guyomard R."/>
            <person name="Galiana D."/>
            <person name="Bobe J."/>
            <person name="Volff J.N."/>
            <person name="Genet C."/>
            <person name="Wincker P."/>
            <person name="Jaillon O."/>
            <person name="Roest Crollius H."/>
            <person name="Guiguen Y."/>
        </authorList>
    </citation>
    <scope>NUCLEOTIDE SEQUENCE [LARGE SCALE GENOMIC DNA]</scope>
</reference>
<sequence>MLDTAVYSLVFTDQYSQLSARVQSHNIYGLGEHKMHSLMGMYSIRSTAQGLSAAGTHNLYSHHPYSLCLED</sequence>
<dbReference type="Proteomes" id="UP000193380">
    <property type="component" value="Unassembled WGS sequence"/>
</dbReference>